<gene>
    <name evidence="3" type="ORF">WJX81_002685</name>
</gene>
<accession>A0AAW1SKX3</accession>
<feature type="compositionally biased region" description="Low complexity" evidence="1">
    <location>
        <begin position="233"/>
        <end position="246"/>
    </location>
</feature>
<dbReference type="GO" id="GO:0006281">
    <property type="term" value="P:DNA repair"/>
    <property type="evidence" value="ECO:0007669"/>
    <property type="project" value="TreeGrafter"/>
</dbReference>
<organism evidence="3 4">
    <name type="scientific">Elliptochloris bilobata</name>
    <dbReference type="NCBI Taxonomy" id="381761"/>
    <lineage>
        <taxon>Eukaryota</taxon>
        <taxon>Viridiplantae</taxon>
        <taxon>Chlorophyta</taxon>
        <taxon>core chlorophytes</taxon>
        <taxon>Trebouxiophyceae</taxon>
        <taxon>Trebouxiophyceae incertae sedis</taxon>
        <taxon>Elliptochloris clade</taxon>
        <taxon>Elliptochloris</taxon>
    </lineage>
</organism>
<dbReference type="PANTHER" id="PTHR46622:SF1">
    <property type="entry name" value="DNA-DEPENDENT METALLOPROTEASE WSS1"/>
    <property type="match status" value="1"/>
</dbReference>
<evidence type="ECO:0000313" key="4">
    <source>
        <dbReference type="Proteomes" id="UP001445335"/>
    </source>
</evidence>
<feature type="domain" description="WLM" evidence="2">
    <location>
        <begin position="6"/>
        <end position="175"/>
    </location>
</feature>
<evidence type="ECO:0000313" key="3">
    <source>
        <dbReference type="EMBL" id="KAK9846382.1"/>
    </source>
</evidence>
<keyword evidence="4" id="KW-1185">Reference proteome</keyword>
<dbReference type="Pfam" id="PF08325">
    <property type="entry name" value="WLM"/>
    <property type="match status" value="1"/>
</dbReference>
<protein>
    <recommendedName>
        <fullName evidence="2">WLM domain-containing protein</fullName>
    </recommendedName>
</protein>
<dbReference type="PROSITE" id="PS51397">
    <property type="entry name" value="WLM"/>
    <property type="match status" value="1"/>
</dbReference>
<dbReference type="GO" id="GO:0008237">
    <property type="term" value="F:metallopeptidase activity"/>
    <property type="evidence" value="ECO:0007669"/>
    <property type="project" value="TreeGrafter"/>
</dbReference>
<reference evidence="3 4" key="1">
    <citation type="journal article" date="2024" name="Nat. Commun.">
        <title>Phylogenomics reveals the evolutionary origins of lichenization in chlorophyte algae.</title>
        <authorList>
            <person name="Puginier C."/>
            <person name="Libourel C."/>
            <person name="Otte J."/>
            <person name="Skaloud P."/>
            <person name="Haon M."/>
            <person name="Grisel S."/>
            <person name="Petersen M."/>
            <person name="Berrin J.G."/>
            <person name="Delaux P.M."/>
            <person name="Dal Grande F."/>
            <person name="Keller J."/>
        </authorList>
    </citation>
    <scope>NUCLEOTIDE SEQUENCE [LARGE SCALE GENOMIC DNA]</scope>
    <source>
        <strain evidence="3 4">SAG 245.80</strain>
    </source>
</reference>
<feature type="region of interest" description="Disordered" evidence="1">
    <location>
        <begin position="177"/>
        <end position="246"/>
    </location>
</feature>
<dbReference type="AlphaFoldDB" id="A0AAW1SKX3"/>
<comment type="caution">
    <text evidence="3">The sequence shown here is derived from an EMBL/GenBank/DDBJ whole genome shotgun (WGS) entry which is preliminary data.</text>
</comment>
<feature type="compositionally biased region" description="Gly residues" evidence="1">
    <location>
        <begin position="179"/>
        <end position="190"/>
    </location>
</feature>
<dbReference type="Proteomes" id="UP001445335">
    <property type="component" value="Unassembled WGS sequence"/>
</dbReference>
<dbReference type="GO" id="GO:0005634">
    <property type="term" value="C:nucleus"/>
    <property type="evidence" value="ECO:0007669"/>
    <property type="project" value="TreeGrafter"/>
</dbReference>
<evidence type="ECO:0000259" key="2">
    <source>
        <dbReference type="PROSITE" id="PS51397"/>
    </source>
</evidence>
<dbReference type="PANTHER" id="PTHR46622">
    <property type="entry name" value="DNA-DEPENDENT METALLOPROTEASE WSS1"/>
    <property type="match status" value="1"/>
</dbReference>
<dbReference type="InterPro" id="IPR013536">
    <property type="entry name" value="WLM_dom"/>
</dbReference>
<evidence type="ECO:0000256" key="1">
    <source>
        <dbReference type="SAM" id="MobiDB-lite"/>
    </source>
</evidence>
<dbReference type="EMBL" id="JALJOU010000001">
    <property type="protein sequence ID" value="KAK9846382.1"/>
    <property type="molecule type" value="Genomic_DNA"/>
</dbReference>
<sequence>MGRFQGLEPKDPHKVWDTKTLGKKDDATAWKLLKEVTRQVQPIMRKHCWRVPLVTEFFPNNAGLLGLNVNRGQVIKLRLRSARSGDFLHHEQVLGTMLHELCHNEHGPHNAVFYKLLDEITAECDDFRARGIVGTGAGFDKAPAGKVGGAGFGAHNPDPSQLRDKMLKAAAVRARTGTLMGGGRGGGGAAGARQGRDTKGKGPAGTTIELGAFADGVTGTFGGPQPQHGTCGEAGAEGAADGLSSL</sequence>
<dbReference type="InterPro" id="IPR053000">
    <property type="entry name" value="WSS1-like_metalloprotease"/>
</dbReference>
<name>A0AAW1SKX3_9CHLO</name>
<proteinExistence type="predicted"/>